<feature type="binding site" evidence="1">
    <location>
        <position position="4"/>
    </location>
    <ligand>
        <name>Zn(2+)</name>
        <dbReference type="ChEBI" id="CHEBI:29105"/>
    </ligand>
</feature>
<dbReference type="InterPro" id="IPR012934">
    <property type="entry name" value="Znf_AD"/>
</dbReference>
<dbReference type="PROSITE" id="PS00028">
    <property type="entry name" value="ZINC_FINGER_C2H2_1"/>
    <property type="match status" value="1"/>
</dbReference>
<reference evidence="3" key="1">
    <citation type="journal article" date="2016" name="PLoS Negl. Trop. Dis.">
        <title>A Deep Insight into the Sialome of Rhodnius neglectus, a Vector of Chagas Disease.</title>
        <authorList>
            <person name="Santiago P.B."/>
            <person name="Assumpcao T.C."/>
            <person name="Araujo C.N."/>
            <person name="Bastos I.M."/>
            <person name="Neves D."/>
            <person name="Silva I.G."/>
            <person name="Charneau S."/>
            <person name="Queiroz R.M."/>
            <person name="Raiol T."/>
            <person name="Oliveira J.V."/>
            <person name="Sousa M.V."/>
            <person name="Calvo E."/>
            <person name="Ribeiro J.M."/>
            <person name="Santana J.M."/>
        </authorList>
    </citation>
    <scope>NUCLEOTIDE SEQUENCE</scope>
    <source>
        <tissue evidence="3">Salivary glands</tissue>
    </source>
</reference>
<dbReference type="SUPFAM" id="SSF57716">
    <property type="entry name" value="Glucocorticoid receptor-like (DNA-binding domain)"/>
    <property type="match status" value="1"/>
</dbReference>
<dbReference type="PROSITE" id="PS51915">
    <property type="entry name" value="ZAD"/>
    <property type="match status" value="1"/>
</dbReference>
<keyword evidence="1" id="KW-0862">Zinc</keyword>
<feature type="binding site" evidence="1">
    <location>
        <position position="48"/>
    </location>
    <ligand>
        <name>Zn(2+)</name>
        <dbReference type="ChEBI" id="CHEBI:29105"/>
    </ligand>
</feature>
<name>A0A0P4VFW7_9HEMI</name>
<feature type="binding site" evidence="1">
    <location>
        <position position="1"/>
    </location>
    <ligand>
        <name>Zn(2+)</name>
        <dbReference type="ChEBI" id="CHEBI:29105"/>
    </ligand>
</feature>
<feature type="non-terminal residue" evidence="3">
    <location>
        <position position="121"/>
    </location>
</feature>
<dbReference type="GO" id="GO:0005634">
    <property type="term" value="C:nucleus"/>
    <property type="evidence" value="ECO:0007669"/>
    <property type="project" value="InterPro"/>
</dbReference>
<feature type="non-terminal residue" evidence="3">
    <location>
        <position position="1"/>
    </location>
</feature>
<dbReference type="GO" id="GO:0008270">
    <property type="term" value="F:zinc ion binding"/>
    <property type="evidence" value="ECO:0007669"/>
    <property type="project" value="UniProtKB-UniRule"/>
</dbReference>
<dbReference type="AlphaFoldDB" id="A0A0P4VFW7"/>
<keyword evidence="1" id="KW-0863">Zinc-finger</keyword>
<sequence>CRLCGCCSNSKMYDIFDNSKDILEQISFCLPIIILAHDPYPQKVCHSCFHGLEATVRFIKKCVTTDKSFKHSDEVYTRTININRLPLDGPTECEICKIHFTDMNLFDKHIEEHKSELESFI</sequence>
<feature type="binding site" evidence="1">
    <location>
        <position position="45"/>
    </location>
    <ligand>
        <name>Zn(2+)</name>
        <dbReference type="ChEBI" id="CHEBI:29105"/>
    </ligand>
</feature>
<evidence type="ECO:0000256" key="1">
    <source>
        <dbReference type="PROSITE-ProRule" id="PRU01263"/>
    </source>
</evidence>
<protein>
    <recommendedName>
        <fullName evidence="2">ZAD domain-containing protein</fullName>
    </recommendedName>
</protein>
<feature type="domain" description="ZAD" evidence="2">
    <location>
        <begin position="1"/>
        <end position="72"/>
    </location>
</feature>
<dbReference type="InterPro" id="IPR013087">
    <property type="entry name" value="Znf_C2H2_type"/>
</dbReference>
<keyword evidence="1" id="KW-0479">Metal-binding</keyword>
<dbReference type="Gene3D" id="3.40.1800.20">
    <property type="match status" value="1"/>
</dbReference>
<organism evidence="3">
    <name type="scientific">Rhodnius neglectus</name>
    <dbReference type="NCBI Taxonomy" id="72488"/>
    <lineage>
        <taxon>Eukaryota</taxon>
        <taxon>Metazoa</taxon>
        <taxon>Ecdysozoa</taxon>
        <taxon>Arthropoda</taxon>
        <taxon>Hexapoda</taxon>
        <taxon>Insecta</taxon>
        <taxon>Pterygota</taxon>
        <taxon>Neoptera</taxon>
        <taxon>Paraneoptera</taxon>
        <taxon>Hemiptera</taxon>
        <taxon>Heteroptera</taxon>
        <taxon>Panheteroptera</taxon>
        <taxon>Cimicomorpha</taxon>
        <taxon>Reduviidae</taxon>
        <taxon>Triatominae</taxon>
        <taxon>Rhodnius</taxon>
    </lineage>
</organism>
<evidence type="ECO:0000259" key="2">
    <source>
        <dbReference type="PROSITE" id="PS51915"/>
    </source>
</evidence>
<accession>A0A0P4VFW7</accession>
<dbReference type="EMBL" id="GDKW01003610">
    <property type="protein sequence ID" value="JAI52985.1"/>
    <property type="molecule type" value="mRNA"/>
</dbReference>
<evidence type="ECO:0000313" key="3">
    <source>
        <dbReference type="EMBL" id="JAI52985.1"/>
    </source>
</evidence>
<dbReference type="Pfam" id="PF07776">
    <property type="entry name" value="zf-AD"/>
    <property type="match status" value="1"/>
</dbReference>
<proteinExistence type="evidence at transcript level"/>